<gene>
    <name evidence="5" type="ORF">A11S_1550</name>
</gene>
<dbReference type="InterPro" id="IPR015797">
    <property type="entry name" value="NUDIX_hydrolase-like_dom_sf"/>
</dbReference>
<proteinExistence type="inferred from homology"/>
<comment type="similarity">
    <text evidence="3">Belongs to the Nudix hydrolase family.</text>
</comment>
<keyword evidence="2 3" id="KW-0378">Hydrolase</keyword>
<dbReference type="Pfam" id="PF00293">
    <property type="entry name" value="NUDIX"/>
    <property type="match status" value="1"/>
</dbReference>
<name>M4VIP0_9BACT</name>
<dbReference type="InterPro" id="IPR020084">
    <property type="entry name" value="NUDIX_hydrolase_CS"/>
</dbReference>
<evidence type="ECO:0000313" key="6">
    <source>
        <dbReference type="Proteomes" id="UP000011932"/>
    </source>
</evidence>
<dbReference type="SUPFAM" id="SSF55811">
    <property type="entry name" value="Nudix"/>
    <property type="match status" value="1"/>
</dbReference>
<dbReference type="OrthoDB" id="9761969at2"/>
<organism evidence="5 6">
    <name type="scientific">Micavibrio aeruginosavorus EPB</name>
    <dbReference type="NCBI Taxonomy" id="349215"/>
    <lineage>
        <taxon>Bacteria</taxon>
        <taxon>Pseudomonadati</taxon>
        <taxon>Bdellovibrionota</taxon>
        <taxon>Bdellovibrionia</taxon>
        <taxon>Bdellovibrionales</taxon>
        <taxon>Pseudobdellovibrionaceae</taxon>
        <taxon>Micavibrio</taxon>
    </lineage>
</organism>
<dbReference type="PANTHER" id="PTHR43046">
    <property type="entry name" value="GDP-MANNOSE MANNOSYL HYDROLASE"/>
    <property type="match status" value="1"/>
</dbReference>
<dbReference type="KEGG" id="man:A11S_1550"/>
<dbReference type="GO" id="GO:0016787">
    <property type="term" value="F:hydrolase activity"/>
    <property type="evidence" value="ECO:0007669"/>
    <property type="project" value="UniProtKB-KW"/>
</dbReference>
<dbReference type="PRINTS" id="PR00502">
    <property type="entry name" value="NUDIXFAMILY"/>
</dbReference>
<accession>M4VIP0</accession>
<evidence type="ECO:0000256" key="2">
    <source>
        <dbReference type="ARBA" id="ARBA00022801"/>
    </source>
</evidence>
<dbReference type="PROSITE" id="PS51462">
    <property type="entry name" value="NUDIX"/>
    <property type="match status" value="1"/>
</dbReference>
<protein>
    <submittedName>
        <fullName evidence="5">NUDIX hydrolase, MutT</fullName>
    </submittedName>
</protein>
<reference evidence="5 6" key="1">
    <citation type="journal article" date="2013" name="ISME J.">
        <title>By their genes ye shall know them: genomic signatures of predatory bacteria.</title>
        <authorList>
            <person name="Pasternak Z."/>
            <person name="Pietrokovski S."/>
            <person name="Rotem O."/>
            <person name="Gophna U."/>
            <person name="Lurie-Weinberger M.N."/>
            <person name="Jurkevitch E."/>
        </authorList>
    </citation>
    <scope>NUCLEOTIDE SEQUENCE [LARGE SCALE GENOMIC DNA]</scope>
    <source>
        <strain evidence="5">EPB</strain>
    </source>
</reference>
<dbReference type="PANTHER" id="PTHR43046:SF14">
    <property type="entry name" value="MUTT_NUDIX FAMILY PROTEIN"/>
    <property type="match status" value="1"/>
</dbReference>
<evidence type="ECO:0000256" key="1">
    <source>
        <dbReference type="ARBA" id="ARBA00001946"/>
    </source>
</evidence>
<dbReference type="Gene3D" id="3.90.79.10">
    <property type="entry name" value="Nucleoside Triphosphate Pyrophosphohydrolase"/>
    <property type="match status" value="1"/>
</dbReference>
<evidence type="ECO:0000256" key="3">
    <source>
        <dbReference type="RuleBase" id="RU003476"/>
    </source>
</evidence>
<sequence>MAKYTAPQVAGRALIVDRGRLLLVRGDGDGTFWTLPGGRADLGEDIKTCVRREVYEETGLIVSVGDMYAVSEYYDAAETFHTLQVHFICAIESGAVQDGWVDQGGAVEEVRFFTHEELQAVDIVFPNFLRDGAWRDGLGAVRYMGMNLKGTSK</sequence>
<feature type="domain" description="Nudix hydrolase" evidence="4">
    <location>
        <begin position="6"/>
        <end position="136"/>
    </location>
</feature>
<dbReference type="InterPro" id="IPR020476">
    <property type="entry name" value="Nudix_hydrolase"/>
</dbReference>
<dbReference type="PROSITE" id="PS00893">
    <property type="entry name" value="NUDIX_BOX"/>
    <property type="match status" value="1"/>
</dbReference>
<dbReference type="Proteomes" id="UP000011932">
    <property type="component" value="Chromosome"/>
</dbReference>
<dbReference type="HOGENOM" id="CLU_037162_18_3_5"/>
<dbReference type="EMBL" id="CP003538">
    <property type="protein sequence ID" value="AGH98355.1"/>
    <property type="molecule type" value="Genomic_DNA"/>
</dbReference>
<evidence type="ECO:0000259" key="4">
    <source>
        <dbReference type="PROSITE" id="PS51462"/>
    </source>
</evidence>
<dbReference type="RefSeq" id="WP_015467888.1">
    <property type="nucleotide sequence ID" value="NC_020812.1"/>
</dbReference>
<comment type="cofactor">
    <cofactor evidence="1">
        <name>Mg(2+)</name>
        <dbReference type="ChEBI" id="CHEBI:18420"/>
    </cofactor>
</comment>
<dbReference type="InterPro" id="IPR000086">
    <property type="entry name" value="NUDIX_hydrolase_dom"/>
</dbReference>
<dbReference type="STRING" id="349215.A11S_1550"/>
<evidence type="ECO:0000313" key="5">
    <source>
        <dbReference type="EMBL" id="AGH98355.1"/>
    </source>
</evidence>
<dbReference type="AlphaFoldDB" id="M4VIP0"/>